<dbReference type="PROSITE" id="PS00330">
    <property type="entry name" value="HEMOLYSIN_CALCIUM"/>
    <property type="match status" value="2"/>
</dbReference>
<evidence type="ECO:0000256" key="1">
    <source>
        <dbReference type="SAM" id="MobiDB-lite"/>
    </source>
</evidence>
<dbReference type="PRINTS" id="PR00313">
    <property type="entry name" value="CABNDNGRPT"/>
</dbReference>
<dbReference type="AlphaFoldDB" id="A0A370HI29"/>
<accession>A0A370HI29</accession>
<dbReference type="InterPro" id="IPR001343">
    <property type="entry name" value="Hemolysn_Ca-bd"/>
</dbReference>
<dbReference type="InterPro" id="IPR018511">
    <property type="entry name" value="Hemolysin-typ_Ca-bd_CS"/>
</dbReference>
<dbReference type="RefSeq" id="WP_114772188.1">
    <property type="nucleotide sequence ID" value="NZ_QQBB01000010.1"/>
</dbReference>
<feature type="compositionally biased region" description="Gly residues" evidence="1">
    <location>
        <begin position="530"/>
        <end position="539"/>
    </location>
</feature>
<evidence type="ECO:0000313" key="4">
    <source>
        <dbReference type="Proteomes" id="UP000254925"/>
    </source>
</evidence>
<dbReference type="GO" id="GO:0007156">
    <property type="term" value="P:homophilic cell adhesion via plasma membrane adhesion molecules"/>
    <property type="evidence" value="ECO:0007669"/>
    <property type="project" value="InterPro"/>
</dbReference>
<dbReference type="PROSITE" id="PS50268">
    <property type="entry name" value="CADHERIN_2"/>
    <property type="match status" value="1"/>
</dbReference>
<sequence>MIIHKVGSETRINVTTAQDQSDPSVTALADGGWVVTWASYDASRDGLGIYQQRFDRNGTAASIADKIVNVGTADSQSKPSATALADGGWVVTWEVWNGNDYDIYQQRFDRNGTAASTADNIVNATIGGSQSAPSVTALADGGWVVTWDSSGPGSTDYSIYQQRFDRNGAAASTTDSIINHAAYPLGHPSVTALAGGGWVVTWESYGLNDNVRGILQQRFDPNGNAVFDTGRLVNASIDRARESPSVTALADGGWVVTWTSSGDGDGRGIFQQRFDRNGNPASGADQLVNITTADVQYTSRVTALADGGWVVVWASYDDDDNDEIYMQAFDRNGVAASPVDILVNTTPNGWKETPSVTALADGGWVVTWGSKQSGDFDIYQQRFLPEKAPHDLTLSASTVQEGAAAGMPVGTLAGQDVNVGTTGDALTYTLLDNAGGRFRLDGDKILVADGSKLDFEQATSHTIKVQVKDRAGNTFEKDLVVAVNDVRGETTSGSTGDDVFWGGLGADTLGGGLGRDRLFGGVDDDSLTGGEGNDVLGGGEGKDKLTGGKGAASRDAFVFDTKLTTAKGAPNKSLANKSKDQILDFGPKYDSIWFDDAAFTNKTIAKYLKNKGASLDKPVKMKASFFKVGDKAADKDDFFIYNARTKKLYFDVDGSGSKAMVEIASLKLQKGEGTTLSASDFFFI</sequence>
<dbReference type="GO" id="GO:0016020">
    <property type="term" value="C:membrane"/>
    <property type="evidence" value="ECO:0007669"/>
    <property type="project" value="InterPro"/>
</dbReference>
<comment type="caution">
    <text evidence="3">The sequence shown here is derived from an EMBL/GenBank/DDBJ whole genome shotgun (WGS) entry which is preliminary data.</text>
</comment>
<dbReference type="OrthoDB" id="8016047at2"/>
<organism evidence="3 4">
    <name type="scientific">Microvirga subterranea</name>
    <dbReference type="NCBI Taxonomy" id="186651"/>
    <lineage>
        <taxon>Bacteria</taxon>
        <taxon>Pseudomonadati</taxon>
        <taxon>Pseudomonadota</taxon>
        <taxon>Alphaproteobacteria</taxon>
        <taxon>Hyphomicrobiales</taxon>
        <taxon>Methylobacteriaceae</taxon>
        <taxon>Microvirga</taxon>
    </lineage>
</organism>
<evidence type="ECO:0000259" key="2">
    <source>
        <dbReference type="PROSITE" id="PS50268"/>
    </source>
</evidence>
<dbReference type="Pfam" id="PF00353">
    <property type="entry name" value="HemolysinCabind"/>
    <property type="match status" value="2"/>
</dbReference>
<dbReference type="InterPro" id="IPR002126">
    <property type="entry name" value="Cadherin-like_dom"/>
</dbReference>
<dbReference type="Proteomes" id="UP000254925">
    <property type="component" value="Unassembled WGS sequence"/>
</dbReference>
<feature type="region of interest" description="Disordered" evidence="1">
    <location>
        <begin position="530"/>
        <end position="550"/>
    </location>
</feature>
<dbReference type="GO" id="GO:0005509">
    <property type="term" value="F:calcium ion binding"/>
    <property type="evidence" value="ECO:0007669"/>
    <property type="project" value="InterPro"/>
</dbReference>
<gene>
    <name evidence="3" type="ORF">DES45_11073</name>
</gene>
<dbReference type="Gene3D" id="2.150.10.10">
    <property type="entry name" value="Serralysin-like metalloprotease, C-terminal"/>
    <property type="match status" value="1"/>
</dbReference>
<keyword evidence="4" id="KW-1185">Reference proteome</keyword>
<protein>
    <recommendedName>
        <fullName evidence="2">Cadherin domain-containing protein</fullName>
    </recommendedName>
</protein>
<evidence type="ECO:0000313" key="3">
    <source>
        <dbReference type="EMBL" id="RDI55129.1"/>
    </source>
</evidence>
<dbReference type="Gene3D" id="2.60.40.60">
    <property type="entry name" value="Cadherins"/>
    <property type="match status" value="1"/>
</dbReference>
<feature type="domain" description="Cadherin" evidence="2">
    <location>
        <begin position="398"/>
        <end position="500"/>
    </location>
</feature>
<name>A0A370HI29_9HYPH</name>
<proteinExistence type="predicted"/>
<reference evidence="3 4" key="1">
    <citation type="submission" date="2018-07" db="EMBL/GenBank/DDBJ databases">
        <title>Genomic Encyclopedia of Type Strains, Phase IV (KMG-IV): sequencing the most valuable type-strain genomes for metagenomic binning, comparative biology and taxonomic classification.</title>
        <authorList>
            <person name="Goeker M."/>
        </authorList>
    </citation>
    <scope>NUCLEOTIDE SEQUENCE [LARGE SCALE GENOMIC DNA]</scope>
    <source>
        <strain evidence="3 4">DSM 14364</strain>
    </source>
</reference>
<dbReference type="CDD" id="cd11304">
    <property type="entry name" value="Cadherin_repeat"/>
    <property type="match status" value="1"/>
</dbReference>
<dbReference type="SUPFAM" id="SSF51120">
    <property type="entry name" value="beta-Roll"/>
    <property type="match status" value="1"/>
</dbReference>
<dbReference type="EMBL" id="QQBB01000010">
    <property type="protein sequence ID" value="RDI55129.1"/>
    <property type="molecule type" value="Genomic_DNA"/>
</dbReference>
<dbReference type="InterPro" id="IPR011049">
    <property type="entry name" value="Serralysin-like_metalloprot_C"/>
</dbReference>